<evidence type="ECO:0000256" key="3">
    <source>
        <dbReference type="ARBA" id="ARBA00023082"/>
    </source>
</evidence>
<keyword evidence="2" id="KW-0805">Transcription regulation</keyword>
<dbReference type="Pfam" id="PF04542">
    <property type="entry name" value="Sigma70_r2"/>
    <property type="match status" value="1"/>
</dbReference>
<evidence type="ECO:0000256" key="1">
    <source>
        <dbReference type="ARBA" id="ARBA00010641"/>
    </source>
</evidence>
<dbReference type="Gene3D" id="1.10.10.10">
    <property type="entry name" value="Winged helix-like DNA-binding domain superfamily/Winged helix DNA-binding domain"/>
    <property type="match status" value="1"/>
</dbReference>
<dbReference type="Pfam" id="PF08281">
    <property type="entry name" value="Sigma70_r4_2"/>
    <property type="match status" value="1"/>
</dbReference>
<name>A0ABS4T4C2_9MICC</name>
<dbReference type="SUPFAM" id="SSF88659">
    <property type="entry name" value="Sigma3 and sigma4 domains of RNA polymerase sigma factors"/>
    <property type="match status" value="1"/>
</dbReference>
<evidence type="ECO:0000259" key="6">
    <source>
        <dbReference type="Pfam" id="PF04542"/>
    </source>
</evidence>
<feature type="domain" description="RNA polymerase sigma-70 region 2" evidence="6">
    <location>
        <begin position="27"/>
        <end position="86"/>
    </location>
</feature>
<dbReference type="InterPro" id="IPR046531">
    <property type="entry name" value="DUF6596"/>
</dbReference>
<comment type="caution">
    <text evidence="9">The sequence shown here is derived from an EMBL/GenBank/DDBJ whole genome shotgun (WGS) entry which is preliminary data.</text>
</comment>
<dbReference type="InterPro" id="IPR036388">
    <property type="entry name" value="WH-like_DNA-bd_sf"/>
</dbReference>
<evidence type="ECO:0000313" key="10">
    <source>
        <dbReference type="Proteomes" id="UP001519331"/>
    </source>
</evidence>
<evidence type="ECO:0000256" key="5">
    <source>
        <dbReference type="SAM" id="MobiDB-lite"/>
    </source>
</evidence>
<evidence type="ECO:0000256" key="4">
    <source>
        <dbReference type="ARBA" id="ARBA00023163"/>
    </source>
</evidence>
<accession>A0ABS4T4C2</accession>
<dbReference type="RefSeq" id="WP_342591452.1">
    <property type="nucleotide sequence ID" value="NZ_JAGINX010000001.1"/>
</dbReference>
<dbReference type="InterPro" id="IPR013249">
    <property type="entry name" value="RNA_pol_sigma70_r4_t2"/>
</dbReference>
<gene>
    <name evidence="9" type="ORF">JOF45_001838</name>
</gene>
<sequence length="439" mass="47588">MTESPEVSSAEQVHSALDQLGPEGRARVLAVTARYFSDLDLAEEVVQEAMVQALRTWGQNGVPRVPEAWLITAAKRRGIDLLRRDQARARAIPRLGALQERAPAPEGTGDPAEAAGAAGAGVGNSGVDERLGLFFACCHPVLKPEERVALTLRFLAGMSTAEVAHGLLVPVTTMQQRIVRAKRRIRSLGISFEIPARAESWQRLAAVQRVVYMLYAEGFARSAGRAHTSDDMTTEAIRLARMLRDLLPGSAEVTGMLALLLLTQGRRPARTDDAGRPVPLAEQDRRRWDRGLIEEGLDLAQRAASSAGAASYAVQAAIAAVHAEAADVESTDWPQIAVLYRMLESYEPSPVVRLGRAVALGRAQGPRVGLEQMEGLAEEEMLQRYRPFHIARAMTLEELGEQEAAASSYRRALQLPGNTAEDAYLTELLTGLVGAQVPE</sequence>
<dbReference type="Proteomes" id="UP001519331">
    <property type="component" value="Unassembled WGS sequence"/>
</dbReference>
<dbReference type="PANTHER" id="PTHR47756">
    <property type="entry name" value="BLL6612 PROTEIN-RELATED"/>
    <property type="match status" value="1"/>
</dbReference>
<dbReference type="InterPro" id="IPR007627">
    <property type="entry name" value="RNA_pol_sigma70_r2"/>
</dbReference>
<evidence type="ECO:0000259" key="8">
    <source>
        <dbReference type="Pfam" id="PF20239"/>
    </source>
</evidence>
<evidence type="ECO:0000259" key="7">
    <source>
        <dbReference type="Pfam" id="PF08281"/>
    </source>
</evidence>
<protein>
    <submittedName>
        <fullName evidence="9">RNA polymerase sigma-70 factor (ECF subfamily)</fullName>
    </submittedName>
</protein>
<feature type="region of interest" description="Disordered" evidence="5">
    <location>
        <begin position="96"/>
        <end position="119"/>
    </location>
</feature>
<dbReference type="Pfam" id="PF20239">
    <property type="entry name" value="DUF6596"/>
    <property type="match status" value="1"/>
</dbReference>
<organism evidence="9 10">
    <name type="scientific">Nesterenkonia lacusekhoensis</name>
    <dbReference type="NCBI Taxonomy" id="150832"/>
    <lineage>
        <taxon>Bacteria</taxon>
        <taxon>Bacillati</taxon>
        <taxon>Actinomycetota</taxon>
        <taxon>Actinomycetes</taxon>
        <taxon>Micrococcales</taxon>
        <taxon>Micrococcaceae</taxon>
        <taxon>Nesterenkonia</taxon>
    </lineage>
</organism>
<keyword evidence="3" id="KW-0731">Sigma factor</keyword>
<dbReference type="EMBL" id="JAGINX010000001">
    <property type="protein sequence ID" value="MBP2318819.1"/>
    <property type="molecule type" value="Genomic_DNA"/>
</dbReference>
<dbReference type="SUPFAM" id="SSF88946">
    <property type="entry name" value="Sigma2 domain of RNA polymerase sigma factors"/>
    <property type="match status" value="1"/>
</dbReference>
<reference evidence="9 10" key="1">
    <citation type="submission" date="2021-03" db="EMBL/GenBank/DDBJ databases">
        <title>Sequencing the genomes of 1000 actinobacteria strains.</title>
        <authorList>
            <person name="Klenk H.-P."/>
        </authorList>
    </citation>
    <scope>NUCLEOTIDE SEQUENCE [LARGE SCALE GENOMIC DNA]</scope>
    <source>
        <strain evidence="9 10">DSM 12544</strain>
    </source>
</reference>
<comment type="similarity">
    <text evidence="1">Belongs to the sigma-70 factor family. ECF subfamily.</text>
</comment>
<feature type="domain" description="RNA polymerase sigma factor 70 region 4 type 2" evidence="7">
    <location>
        <begin position="137"/>
        <end position="185"/>
    </location>
</feature>
<keyword evidence="4" id="KW-0804">Transcription</keyword>
<dbReference type="InterPro" id="IPR013324">
    <property type="entry name" value="RNA_pol_sigma_r3/r4-like"/>
</dbReference>
<keyword evidence="10" id="KW-1185">Reference proteome</keyword>
<proteinExistence type="inferred from homology"/>
<feature type="compositionally biased region" description="Low complexity" evidence="5">
    <location>
        <begin position="102"/>
        <end position="117"/>
    </location>
</feature>
<evidence type="ECO:0000313" key="9">
    <source>
        <dbReference type="EMBL" id="MBP2318819.1"/>
    </source>
</evidence>
<dbReference type="InterPro" id="IPR013325">
    <property type="entry name" value="RNA_pol_sigma_r2"/>
</dbReference>
<dbReference type="PANTHER" id="PTHR47756:SF2">
    <property type="entry name" value="BLL6612 PROTEIN"/>
    <property type="match status" value="1"/>
</dbReference>
<dbReference type="Gene3D" id="1.10.1740.10">
    <property type="match status" value="1"/>
</dbReference>
<evidence type="ECO:0000256" key="2">
    <source>
        <dbReference type="ARBA" id="ARBA00023015"/>
    </source>
</evidence>
<feature type="domain" description="DUF6596" evidence="8">
    <location>
        <begin position="203"/>
        <end position="304"/>
    </location>
</feature>